<feature type="region of interest" description="Disordered" evidence="1">
    <location>
        <begin position="112"/>
        <end position="243"/>
    </location>
</feature>
<gene>
    <name evidence="2" type="ORF">BTJ68_06815</name>
</gene>
<name>A0A1Z5T946_HORWE</name>
<accession>A0A1Z5T946</accession>
<feature type="region of interest" description="Disordered" evidence="1">
    <location>
        <begin position="257"/>
        <end position="387"/>
    </location>
</feature>
<dbReference type="STRING" id="1157616.A0A1Z5T946"/>
<dbReference type="PANTHER" id="PTHR39609">
    <property type="entry name" value="RFEG-RELATED"/>
    <property type="match status" value="1"/>
</dbReference>
<proteinExistence type="predicted"/>
<reference evidence="2 3" key="1">
    <citation type="submission" date="2017-01" db="EMBL/GenBank/DDBJ databases">
        <title>The recent genome duplication of the halophilic yeast Hortaea werneckii: insights from long-read sequencing.</title>
        <authorList>
            <person name="Sinha S."/>
            <person name="Flibotte S."/>
            <person name="Neira M."/>
            <person name="Lenassi M."/>
            <person name="Gostincar C."/>
            <person name="Stajich J.E."/>
            <person name="Nislow C.E."/>
        </authorList>
    </citation>
    <scope>NUCLEOTIDE SEQUENCE [LARGE SCALE GENOMIC DNA]</scope>
    <source>
        <strain evidence="2 3">EXF-2000</strain>
    </source>
</reference>
<dbReference type="InParanoid" id="A0A1Z5T946"/>
<dbReference type="VEuPathDB" id="FungiDB:BTJ68_06815"/>
<evidence type="ECO:0000313" key="3">
    <source>
        <dbReference type="Proteomes" id="UP000194280"/>
    </source>
</evidence>
<evidence type="ECO:0000313" key="2">
    <source>
        <dbReference type="EMBL" id="OTA32546.1"/>
    </source>
</evidence>
<dbReference type="PANTHER" id="PTHR39609:SF1">
    <property type="entry name" value="RFEG"/>
    <property type="match status" value="1"/>
</dbReference>
<dbReference type="Proteomes" id="UP000194280">
    <property type="component" value="Unassembled WGS sequence"/>
</dbReference>
<protein>
    <submittedName>
        <fullName evidence="2">Uncharacterized protein</fullName>
    </submittedName>
</protein>
<sequence>MASREIARQWFVPGDGIDRHVISADIQRYLGNDATVRPGVGTGQDEGIHGYWIKAYRNLTSAMIADLRADSARWRQEQRMTGTRGSNSPVMVDMSGFTVPDNFIEPYVGSSTYQASTAGRPPPRSGESPSVDGPYGPPPSRGERMPASRMPAAERIPVADRMDIDSPSAPQPGRRYGHPDRGYPSDSRPYPAESRSPYQAEPPMSASFGRTPVTTAYAQDSRYAPSYPNPSNDGAPPGYVRQGNYYVPVSTYEAAPAIAPSRSDVPKYGAGPYGQPPSSGRDSRDPRYGGQPDYSDNRDSRYAYPSPAATVSSVSGRDREPVTSPAPSAYGSMPSSSYDQYGRPVQNPSGQPDRSMPSAREPSYNRDRVPTTSSSSDGHRSSRRRIG</sequence>
<keyword evidence="3" id="KW-1185">Reference proteome</keyword>
<evidence type="ECO:0000256" key="1">
    <source>
        <dbReference type="SAM" id="MobiDB-lite"/>
    </source>
</evidence>
<comment type="caution">
    <text evidence="2">The sequence shown here is derived from an EMBL/GenBank/DDBJ whole genome shotgun (WGS) entry which is preliminary data.</text>
</comment>
<dbReference type="EMBL" id="MUNK01000091">
    <property type="protein sequence ID" value="OTA32546.1"/>
    <property type="molecule type" value="Genomic_DNA"/>
</dbReference>
<dbReference type="AlphaFoldDB" id="A0A1Z5T946"/>
<organism evidence="2 3">
    <name type="scientific">Hortaea werneckii EXF-2000</name>
    <dbReference type="NCBI Taxonomy" id="1157616"/>
    <lineage>
        <taxon>Eukaryota</taxon>
        <taxon>Fungi</taxon>
        <taxon>Dikarya</taxon>
        <taxon>Ascomycota</taxon>
        <taxon>Pezizomycotina</taxon>
        <taxon>Dothideomycetes</taxon>
        <taxon>Dothideomycetidae</taxon>
        <taxon>Mycosphaerellales</taxon>
        <taxon>Teratosphaeriaceae</taxon>
        <taxon>Hortaea</taxon>
    </lineage>
</organism>
<dbReference type="OrthoDB" id="4146887at2759"/>